<dbReference type="InterPro" id="IPR036259">
    <property type="entry name" value="MFS_trans_sf"/>
</dbReference>
<dbReference type="FunFam" id="1.20.1250.20:FF:000064">
    <property type="entry name" value="MFS allantoate transporter"/>
    <property type="match status" value="1"/>
</dbReference>
<dbReference type="OMA" id="CMFPLMC"/>
<dbReference type="GO" id="GO:0016020">
    <property type="term" value="C:membrane"/>
    <property type="evidence" value="ECO:0007669"/>
    <property type="project" value="UniProtKB-SubCell"/>
</dbReference>
<evidence type="ECO:0000256" key="2">
    <source>
        <dbReference type="ARBA" id="ARBA00022448"/>
    </source>
</evidence>
<dbReference type="STRING" id="578459.A0A194S3F3"/>
<evidence type="ECO:0000256" key="3">
    <source>
        <dbReference type="ARBA" id="ARBA00022692"/>
    </source>
</evidence>
<dbReference type="RefSeq" id="XP_018271103.1">
    <property type="nucleotide sequence ID" value="XM_018413404.1"/>
</dbReference>
<protein>
    <recommendedName>
        <fullName evidence="9">Major facilitator superfamily (MFS) profile domain-containing protein</fullName>
    </recommendedName>
</protein>
<organism evidence="10 11">
    <name type="scientific">Rhodotorula graminis (strain WP1)</name>
    <dbReference type="NCBI Taxonomy" id="578459"/>
    <lineage>
        <taxon>Eukaryota</taxon>
        <taxon>Fungi</taxon>
        <taxon>Dikarya</taxon>
        <taxon>Basidiomycota</taxon>
        <taxon>Pucciniomycotina</taxon>
        <taxon>Microbotryomycetes</taxon>
        <taxon>Sporidiobolales</taxon>
        <taxon>Sporidiobolaceae</taxon>
        <taxon>Rhodotorula</taxon>
    </lineage>
</organism>
<feature type="transmembrane region" description="Helical" evidence="8">
    <location>
        <begin position="443"/>
        <end position="463"/>
    </location>
</feature>
<feature type="transmembrane region" description="Helical" evidence="8">
    <location>
        <begin position="152"/>
        <end position="173"/>
    </location>
</feature>
<dbReference type="PROSITE" id="PS50850">
    <property type="entry name" value="MFS"/>
    <property type="match status" value="1"/>
</dbReference>
<keyword evidence="11" id="KW-1185">Reference proteome</keyword>
<evidence type="ECO:0000256" key="4">
    <source>
        <dbReference type="ARBA" id="ARBA00022989"/>
    </source>
</evidence>
<dbReference type="Proteomes" id="UP000053890">
    <property type="component" value="Unassembled WGS sequence"/>
</dbReference>
<evidence type="ECO:0000256" key="6">
    <source>
        <dbReference type="ARBA" id="ARBA00037968"/>
    </source>
</evidence>
<accession>A0A194S3F3</accession>
<dbReference type="PANTHER" id="PTHR43791">
    <property type="entry name" value="PERMEASE-RELATED"/>
    <property type="match status" value="1"/>
</dbReference>
<keyword evidence="5 8" id="KW-0472">Membrane</keyword>
<dbReference type="GO" id="GO:0022857">
    <property type="term" value="F:transmembrane transporter activity"/>
    <property type="evidence" value="ECO:0007669"/>
    <property type="project" value="InterPro"/>
</dbReference>
<dbReference type="InterPro" id="IPR020846">
    <property type="entry name" value="MFS_dom"/>
</dbReference>
<dbReference type="SUPFAM" id="SSF103473">
    <property type="entry name" value="MFS general substrate transporter"/>
    <property type="match status" value="1"/>
</dbReference>
<feature type="transmembrane region" description="Helical" evidence="8">
    <location>
        <begin position="382"/>
        <end position="400"/>
    </location>
</feature>
<dbReference type="InterPro" id="IPR011701">
    <property type="entry name" value="MFS"/>
</dbReference>
<evidence type="ECO:0000313" key="10">
    <source>
        <dbReference type="EMBL" id="KPV75054.1"/>
    </source>
</evidence>
<evidence type="ECO:0000313" key="11">
    <source>
        <dbReference type="Proteomes" id="UP000053890"/>
    </source>
</evidence>
<feature type="compositionally biased region" description="Polar residues" evidence="7">
    <location>
        <begin position="1"/>
        <end position="10"/>
    </location>
</feature>
<feature type="transmembrane region" description="Helical" evidence="8">
    <location>
        <begin position="323"/>
        <end position="343"/>
    </location>
</feature>
<dbReference type="Gene3D" id="1.20.1250.20">
    <property type="entry name" value="MFS general substrate transporter like domains"/>
    <property type="match status" value="2"/>
</dbReference>
<reference evidence="10 11" key="1">
    <citation type="journal article" date="2015" name="Front. Microbiol.">
        <title>Genome sequence of the plant growth promoting endophytic yeast Rhodotorula graminis WP1.</title>
        <authorList>
            <person name="Firrincieli A."/>
            <person name="Otillar R."/>
            <person name="Salamov A."/>
            <person name="Schmutz J."/>
            <person name="Khan Z."/>
            <person name="Redman R.S."/>
            <person name="Fleck N.D."/>
            <person name="Lindquist E."/>
            <person name="Grigoriev I.V."/>
            <person name="Doty S.L."/>
        </authorList>
    </citation>
    <scope>NUCLEOTIDE SEQUENCE [LARGE SCALE GENOMIC DNA]</scope>
    <source>
        <strain evidence="10 11">WP1</strain>
    </source>
</reference>
<keyword evidence="4 8" id="KW-1133">Transmembrane helix</keyword>
<dbReference type="OrthoDB" id="6730379at2759"/>
<comment type="similarity">
    <text evidence="6">Belongs to the major facilitator superfamily. Allantoate permease family.</text>
</comment>
<dbReference type="PANTHER" id="PTHR43791:SF1">
    <property type="entry name" value="ALLANTOATE PERMEASE"/>
    <property type="match status" value="1"/>
</dbReference>
<dbReference type="Pfam" id="PF07690">
    <property type="entry name" value="MFS_1"/>
    <property type="match status" value="1"/>
</dbReference>
<feature type="transmembrane region" description="Helical" evidence="8">
    <location>
        <begin position="185"/>
        <end position="203"/>
    </location>
</feature>
<keyword evidence="3 8" id="KW-0812">Transmembrane</keyword>
<dbReference type="EMBL" id="KQ474079">
    <property type="protein sequence ID" value="KPV75054.1"/>
    <property type="molecule type" value="Genomic_DNA"/>
</dbReference>
<feature type="region of interest" description="Disordered" evidence="7">
    <location>
        <begin position="1"/>
        <end position="29"/>
    </location>
</feature>
<dbReference type="AlphaFoldDB" id="A0A194S3F3"/>
<sequence length="510" mass="55707">MSLNRSSSAGGKTVDLEKDDASSGVRAAQANVDATSTDVSASENRRILRKIDLHIMPLMCAVYLIQFLDKTSLSYAAIMGLREDNNLSLSEFSLLSSIFYIGYLVGQWPTNWLLQRLPLAKYTAANIIVWGVVLACTAVTTDFKGLMVVRFFLGLFESCVSPSFALVTSMWYLKKEQGSRTGIWFAQNAVANALGSFLAYGLAKHDLAGDFTIPGWQILFILLGGLTVVLGLAVLFFLPDTVRSARFLSHEDRLVAVRRIKSNQTGVGSKVHKWYQVKEALRDPLTWLYCLYALAVNVFNGAITSFFSILIKALGFNGLDSLLLSAPGGAVLFIGVISLMYLGDRFKKRLLFGIVGLSIGLLGVLLIWLLPTSVQVGRLIGYYLSLVATVGFIVILSLISSNVSGSSKKTTTSAMFFIAYAVGNLIGPQTFRAQDAPRYGPALATFTGVIAFGIVDLALIWFLNVRENRRRDALALESEGKGASGQQQQGQDADELDLTDRENLAFRYVC</sequence>
<evidence type="ECO:0000256" key="5">
    <source>
        <dbReference type="ARBA" id="ARBA00023136"/>
    </source>
</evidence>
<name>A0A194S3F3_RHOGW</name>
<comment type="subcellular location">
    <subcellularLocation>
        <location evidence="1">Membrane</location>
        <topology evidence="1">Multi-pass membrane protein</topology>
    </subcellularLocation>
</comment>
<feature type="transmembrane region" description="Helical" evidence="8">
    <location>
        <begin position="350"/>
        <end position="370"/>
    </location>
</feature>
<evidence type="ECO:0000256" key="8">
    <source>
        <dbReference type="SAM" id="Phobius"/>
    </source>
</evidence>
<proteinExistence type="inferred from homology"/>
<evidence type="ECO:0000256" key="7">
    <source>
        <dbReference type="SAM" id="MobiDB-lite"/>
    </source>
</evidence>
<keyword evidence="2" id="KW-0813">Transport</keyword>
<dbReference type="CDD" id="cd17327">
    <property type="entry name" value="MFS_FEN2_like"/>
    <property type="match status" value="1"/>
</dbReference>
<feature type="transmembrane region" description="Helical" evidence="8">
    <location>
        <begin position="118"/>
        <end position="140"/>
    </location>
</feature>
<feature type="transmembrane region" description="Helical" evidence="8">
    <location>
        <begin position="51"/>
        <end position="68"/>
    </location>
</feature>
<evidence type="ECO:0000259" key="9">
    <source>
        <dbReference type="PROSITE" id="PS50850"/>
    </source>
</evidence>
<feature type="transmembrane region" description="Helical" evidence="8">
    <location>
        <begin position="215"/>
        <end position="238"/>
    </location>
</feature>
<evidence type="ECO:0000256" key="1">
    <source>
        <dbReference type="ARBA" id="ARBA00004141"/>
    </source>
</evidence>
<dbReference type="GeneID" id="28973853"/>
<gene>
    <name evidence="10" type="ORF">RHOBADRAFT_37054</name>
</gene>
<feature type="transmembrane region" description="Helical" evidence="8">
    <location>
        <begin position="287"/>
        <end position="311"/>
    </location>
</feature>
<feature type="domain" description="Major facilitator superfamily (MFS) profile" evidence="9">
    <location>
        <begin position="55"/>
        <end position="468"/>
    </location>
</feature>
<feature type="transmembrane region" description="Helical" evidence="8">
    <location>
        <begin position="412"/>
        <end position="431"/>
    </location>
</feature>
<feature type="transmembrane region" description="Helical" evidence="8">
    <location>
        <begin position="88"/>
        <end position="106"/>
    </location>
</feature>